<comment type="caution">
    <text evidence="2">The sequence shown here is derived from an EMBL/GenBank/DDBJ whole genome shotgun (WGS) entry which is preliminary data.</text>
</comment>
<evidence type="ECO:0000313" key="3">
    <source>
        <dbReference type="Proteomes" id="UP000604825"/>
    </source>
</evidence>
<feature type="region of interest" description="Disordered" evidence="1">
    <location>
        <begin position="185"/>
        <end position="220"/>
    </location>
</feature>
<gene>
    <name evidence="2" type="ORF">NCGR_LOCUS53162</name>
</gene>
<sequence length="265" mass="28540">MASPCRTRPGAIPVPRCPVIFNGTNWGDFVFHPEVHMDGQLLWGYLTGEQVCPPYHVLPMSPTYPPNADDDAKTSLLDAFEAQMESCQSDLSVYETWLREKSAKAILLASMEVDLARSLREAMPELRAEETRLRAGGVSRALLQPSVLVATPPPVSPPLSQSSVGAGVPSGVQCGHCKLYGHKEKDCRKKQRNRYGRHDRRHSQGSGGSSSTSQGTRSVSAAEQEVLALFRCLTTAAQSSAHGTTTQAFAHGTTTQASSSTPPPP</sequence>
<feature type="compositionally biased region" description="Low complexity" evidence="1">
    <location>
        <begin position="241"/>
        <end position="265"/>
    </location>
</feature>
<protein>
    <submittedName>
        <fullName evidence="2">Uncharacterized protein</fullName>
    </submittedName>
</protein>
<feature type="compositionally biased region" description="Low complexity" evidence="1">
    <location>
        <begin position="209"/>
        <end position="218"/>
    </location>
</feature>
<dbReference type="EMBL" id="CAJGYO010000015">
    <property type="protein sequence ID" value="CAD6269865.1"/>
    <property type="molecule type" value="Genomic_DNA"/>
</dbReference>
<evidence type="ECO:0000313" key="2">
    <source>
        <dbReference type="EMBL" id="CAD6269865.1"/>
    </source>
</evidence>
<feature type="region of interest" description="Disordered" evidence="1">
    <location>
        <begin position="240"/>
        <end position="265"/>
    </location>
</feature>
<name>A0A811RJ92_9POAL</name>
<reference evidence="2" key="1">
    <citation type="submission" date="2020-10" db="EMBL/GenBank/DDBJ databases">
        <authorList>
            <person name="Han B."/>
            <person name="Lu T."/>
            <person name="Zhao Q."/>
            <person name="Huang X."/>
            <person name="Zhao Y."/>
        </authorList>
    </citation>
    <scope>NUCLEOTIDE SEQUENCE</scope>
</reference>
<organism evidence="2 3">
    <name type="scientific">Miscanthus lutarioriparius</name>
    <dbReference type="NCBI Taxonomy" id="422564"/>
    <lineage>
        <taxon>Eukaryota</taxon>
        <taxon>Viridiplantae</taxon>
        <taxon>Streptophyta</taxon>
        <taxon>Embryophyta</taxon>
        <taxon>Tracheophyta</taxon>
        <taxon>Spermatophyta</taxon>
        <taxon>Magnoliopsida</taxon>
        <taxon>Liliopsida</taxon>
        <taxon>Poales</taxon>
        <taxon>Poaceae</taxon>
        <taxon>PACMAD clade</taxon>
        <taxon>Panicoideae</taxon>
        <taxon>Andropogonodae</taxon>
        <taxon>Andropogoneae</taxon>
        <taxon>Saccharinae</taxon>
        <taxon>Miscanthus</taxon>
    </lineage>
</organism>
<accession>A0A811RJ92</accession>
<feature type="compositionally biased region" description="Basic residues" evidence="1">
    <location>
        <begin position="188"/>
        <end position="203"/>
    </location>
</feature>
<evidence type="ECO:0000256" key="1">
    <source>
        <dbReference type="SAM" id="MobiDB-lite"/>
    </source>
</evidence>
<keyword evidence="3" id="KW-1185">Reference proteome</keyword>
<proteinExistence type="predicted"/>
<dbReference type="Proteomes" id="UP000604825">
    <property type="component" value="Unassembled WGS sequence"/>
</dbReference>
<dbReference type="AlphaFoldDB" id="A0A811RJ92"/>